<dbReference type="Proteomes" id="UP000184485">
    <property type="component" value="Unassembled WGS sequence"/>
</dbReference>
<keyword evidence="2" id="KW-1185">Reference proteome</keyword>
<dbReference type="STRING" id="1122133.SAMN02745157_1605"/>
<evidence type="ECO:0000313" key="2">
    <source>
        <dbReference type="Proteomes" id="UP000184485"/>
    </source>
</evidence>
<organism evidence="1 2">
    <name type="scientific">Kaistia soli DSM 19436</name>
    <dbReference type="NCBI Taxonomy" id="1122133"/>
    <lineage>
        <taxon>Bacteria</taxon>
        <taxon>Pseudomonadati</taxon>
        <taxon>Pseudomonadota</taxon>
        <taxon>Alphaproteobacteria</taxon>
        <taxon>Hyphomicrobiales</taxon>
        <taxon>Kaistiaceae</taxon>
        <taxon>Kaistia</taxon>
    </lineage>
</organism>
<dbReference type="RefSeq" id="WP_073052152.1">
    <property type="nucleotide sequence ID" value="NZ_FQUP01000001.1"/>
</dbReference>
<accession>A0A1M4YSK6</accession>
<dbReference type="AlphaFoldDB" id="A0A1M4YSK6"/>
<protein>
    <submittedName>
        <fullName evidence="1">Uncharacterized protein</fullName>
    </submittedName>
</protein>
<gene>
    <name evidence="1" type="ORF">SAMN02745157_1605</name>
</gene>
<dbReference type="OrthoDB" id="8419641at2"/>
<proteinExistence type="predicted"/>
<evidence type="ECO:0000313" key="1">
    <source>
        <dbReference type="EMBL" id="SHF08703.1"/>
    </source>
</evidence>
<sequence length="184" mass="20594">MPLARLPPPFRQGNLDTLCGLYAILNAIKLALGSETSTLSRRDWQRLFRKLLREADHRVGLVHATSHGVDAAPLRKLIAAADKHLAKRHGLRLIVERPFRASESVAFKTLERWLAEVLDERGSAVIVGLGGAFDHWTTAHRLTADYLCFYDSAGINRVRLDRCRREQIVDGPSLLRIRLAPSSA</sequence>
<dbReference type="EMBL" id="FQUP01000001">
    <property type="protein sequence ID" value="SHF08703.1"/>
    <property type="molecule type" value="Genomic_DNA"/>
</dbReference>
<name>A0A1M4YSK6_9HYPH</name>
<reference evidence="1 2" key="1">
    <citation type="submission" date="2016-11" db="EMBL/GenBank/DDBJ databases">
        <authorList>
            <person name="Jaros S."/>
            <person name="Januszkiewicz K."/>
            <person name="Wedrychowicz H."/>
        </authorList>
    </citation>
    <scope>NUCLEOTIDE SEQUENCE [LARGE SCALE GENOMIC DNA]</scope>
    <source>
        <strain evidence="1 2">DSM 19436</strain>
    </source>
</reference>